<name>A0ABT4YXK6_9VIBR</name>
<evidence type="ECO:0000256" key="3">
    <source>
        <dbReference type="SAM" id="Coils"/>
    </source>
</evidence>
<evidence type="ECO:0000259" key="4">
    <source>
        <dbReference type="PROSITE" id="PS50887"/>
    </source>
</evidence>
<dbReference type="PANTHER" id="PTHR45138">
    <property type="entry name" value="REGULATORY COMPONENTS OF SENSORY TRANSDUCTION SYSTEM"/>
    <property type="match status" value="1"/>
</dbReference>
<dbReference type="SUPFAM" id="SSF53850">
    <property type="entry name" value="Periplasmic binding protein-like II"/>
    <property type="match status" value="1"/>
</dbReference>
<keyword evidence="5" id="KW-0808">Transferase</keyword>
<comment type="catalytic activity">
    <reaction evidence="2">
        <text>2 GTP = 3',3'-c-di-GMP + 2 diphosphate</text>
        <dbReference type="Rhea" id="RHEA:24898"/>
        <dbReference type="ChEBI" id="CHEBI:33019"/>
        <dbReference type="ChEBI" id="CHEBI:37565"/>
        <dbReference type="ChEBI" id="CHEBI:58805"/>
        <dbReference type="EC" id="2.7.7.65"/>
    </reaction>
</comment>
<dbReference type="Gene3D" id="3.40.190.10">
    <property type="entry name" value="Periplasmic binding protein-like II"/>
    <property type="match status" value="2"/>
</dbReference>
<sequence>MLIEISKRFSNRVFLRYLAILSLVFGLGIPSSSLAQEPEIVNIGVLAKRGKDITKQRWSATAIYLTKLIPTKRFNIVPLKFDEVDAELDRESIDFVLVNPAMYVQLESTYNVSRIATLVSNYSSNSDATLGSVIISRSDSLTLSSSNDILYKSVAAVSPRSLGGWQIALGRLSRDDIDIQSDLKNLRFLGTHDLVIQAVLKGAADVGIVRTGTLEQMEAEGKINLQDFSILPSDETDPEFTQLTSTGLYPDWAFAKSAHVDDVVARQVAAALLVMNSQDEAAYTADISGWTTPKHYASVHALLKELKIPPYQKLNEDDDEGYLLELASEHTSLVFSVITSFIVLIFMYFRQKVLTKELRHAQNSLKNYSNRLQLAAAAGELGIWEWNVKQDKFYSDDRTSQIFGVNKPDNVYTSYDWFSRVHPDDIDKVQTAMNLSLSDNVKFDVEYRIVKSNNEFCAVRSAAIHRYSKSRNGLVVNGVTWDISNHQRLVEENKKLATLDPLTNAKNRRGFFPLARAEFNRCRRYGNRLALLMIDIDNFKQINDVNGHSTGDASLVTLSEICHSVFRNSDLFCRMGGEEFIALLHENTIDQAQIVAERLRKEIENASVTTKGISTKFTVSIGISVLIESDQTIEDTISRADKALYKAKQQGKNCIVSDI</sequence>
<dbReference type="CDD" id="cd00130">
    <property type="entry name" value="PAS"/>
    <property type="match status" value="1"/>
</dbReference>
<keyword evidence="3" id="KW-0175">Coiled coil</keyword>
<dbReference type="InterPro" id="IPR035965">
    <property type="entry name" value="PAS-like_dom_sf"/>
</dbReference>
<dbReference type="InterPro" id="IPR029787">
    <property type="entry name" value="Nucleotide_cyclase"/>
</dbReference>
<evidence type="ECO:0000313" key="6">
    <source>
        <dbReference type="Proteomes" id="UP001210678"/>
    </source>
</evidence>
<dbReference type="EC" id="2.7.7.65" evidence="1"/>
<dbReference type="InterPro" id="IPR050469">
    <property type="entry name" value="Diguanylate_Cyclase"/>
</dbReference>
<dbReference type="SUPFAM" id="SSF55785">
    <property type="entry name" value="PYP-like sensor domain (PAS domain)"/>
    <property type="match status" value="1"/>
</dbReference>
<gene>
    <name evidence="5" type="ORF">PGX00_22685</name>
</gene>
<proteinExistence type="predicted"/>
<evidence type="ECO:0000313" key="5">
    <source>
        <dbReference type="EMBL" id="MDB1126320.1"/>
    </source>
</evidence>
<feature type="coiled-coil region" evidence="3">
    <location>
        <begin position="351"/>
        <end position="378"/>
    </location>
</feature>
<keyword evidence="5" id="KW-0548">Nucleotidyltransferase</keyword>
<dbReference type="NCBIfam" id="TIGR00254">
    <property type="entry name" value="GGDEF"/>
    <property type="match status" value="1"/>
</dbReference>
<dbReference type="InterPro" id="IPR013655">
    <property type="entry name" value="PAS_fold_3"/>
</dbReference>
<dbReference type="GO" id="GO:0052621">
    <property type="term" value="F:diguanylate cyclase activity"/>
    <property type="evidence" value="ECO:0007669"/>
    <property type="project" value="UniProtKB-EC"/>
</dbReference>
<protein>
    <recommendedName>
        <fullName evidence="1">diguanylate cyclase</fullName>
        <ecNumber evidence="1">2.7.7.65</ecNumber>
    </recommendedName>
</protein>
<dbReference type="EMBL" id="JAQLOI010000003">
    <property type="protein sequence ID" value="MDB1126320.1"/>
    <property type="molecule type" value="Genomic_DNA"/>
</dbReference>
<accession>A0ABT4YXK6</accession>
<dbReference type="Gene3D" id="3.30.450.20">
    <property type="entry name" value="PAS domain"/>
    <property type="match status" value="1"/>
</dbReference>
<dbReference type="PANTHER" id="PTHR45138:SF9">
    <property type="entry name" value="DIGUANYLATE CYCLASE DGCM-RELATED"/>
    <property type="match status" value="1"/>
</dbReference>
<reference evidence="5 6" key="1">
    <citation type="submission" date="2023-01" db="EMBL/GenBank/DDBJ databases">
        <title>Vibrio sp. KJ40-1 sp.nov, isolated from marine algae.</title>
        <authorList>
            <person name="Butt M."/>
            <person name="Kim J.M.J."/>
            <person name="Jeon C.O.C."/>
        </authorList>
    </citation>
    <scope>NUCLEOTIDE SEQUENCE [LARGE SCALE GENOMIC DNA]</scope>
    <source>
        <strain evidence="5 6">KJ40-1</strain>
    </source>
</reference>
<dbReference type="Pfam" id="PF12974">
    <property type="entry name" value="Phosphonate-bd"/>
    <property type="match status" value="1"/>
</dbReference>
<organism evidence="5 6">
    <name type="scientific">Vibrio algarum</name>
    <dbReference type="NCBI Taxonomy" id="3020714"/>
    <lineage>
        <taxon>Bacteria</taxon>
        <taxon>Pseudomonadati</taxon>
        <taxon>Pseudomonadota</taxon>
        <taxon>Gammaproteobacteria</taxon>
        <taxon>Vibrionales</taxon>
        <taxon>Vibrionaceae</taxon>
        <taxon>Vibrio</taxon>
    </lineage>
</organism>
<dbReference type="InterPro" id="IPR000160">
    <property type="entry name" value="GGDEF_dom"/>
</dbReference>
<dbReference type="Pfam" id="PF08447">
    <property type="entry name" value="PAS_3"/>
    <property type="match status" value="1"/>
</dbReference>
<dbReference type="SMART" id="SM00267">
    <property type="entry name" value="GGDEF"/>
    <property type="match status" value="1"/>
</dbReference>
<dbReference type="CDD" id="cd01949">
    <property type="entry name" value="GGDEF"/>
    <property type="match status" value="1"/>
</dbReference>
<dbReference type="InterPro" id="IPR000014">
    <property type="entry name" value="PAS"/>
</dbReference>
<dbReference type="Proteomes" id="UP001210678">
    <property type="component" value="Unassembled WGS sequence"/>
</dbReference>
<dbReference type="RefSeq" id="WP_272140839.1">
    <property type="nucleotide sequence ID" value="NZ_JAQLOI010000003.1"/>
</dbReference>
<evidence type="ECO:0000256" key="2">
    <source>
        <dbReference type="ARBA" id="ARBA00034247"/>
    </source>
</evidence>
<keyword evidence="6" id="KW-1185">Reference proteome</keyword>
<evidence type="ECO:0000256" key="1">
    <source>
        <dbReference type="ARBA" id="ARBA00012528"/>
    </source>
</evidence>
<dbReference type="InterPro" id="IPR043128">
    <property type="entry name" value="Rev_trsase/Diguanyl_cyclase"/>
</dbReference>
<dbReference type="Gene3D" id="3.30.70.270">
    <property type="match status" value="1"/>
</dbReference>
<feature type="coiled-coil region" evidence="3">
    <location>
        <begin position="582"/>
        <end position="609"/>
    </location>
</feature>
<dbReference type="SUPFAM" id="SSF55073">
    <property type="entry name" value="Nucleotide cyclase"/>
    <property type="match status" value="1"/>
</dbReference>
<dbReference type="Pfam" id="PF00990">
    <property type="entry name" value="GGDEF"/>
    <property type="match status" value="1"/>
</dbReference>
<comment type="caution">
    <text evidence="5">The sequence shown here is derived from an EMBL/GenBank/DDBJ whole genome shotgun (WGS) entry which is preliminary data.</text>
</comment>
<feature type="domain" description="GGDEF" evidence="4">
    <location>
        <begin position="527"/>
        <end position="659"/>
    </location>
</feature>
<dbReference type="PROSITE" id="PS50887">
    <property type="entry name" value="GGDEF"/>
    <property type="match status" value="1"/>
</dbReference>